<dbReference type="GO" id="GO:0003677">
    <property type="term" value="F:DNA binding"/>
    <property type="evidence" value="ECO:0007669"/>
    <property type="project" value="UniProtKB-KW"/>
</dbReference>
<accession>A0A1G2CCV3</accession>
<dbReference type="Gene3D" id="1.10.10.10">
    <property type="entry name" value="Winged helix-like DNA-binding domain superfamily/Winged helix DNA-binding domain"/>
    <property type="match status" value="1"/>
</dbReference>
<evidence type="ECO:0000259" key="6">
    <source>
        <dbReference type="Pfam" id="PF04542"/>
    </source>
</evidence>
<protein>
    <recommendedName>
        <fullName evidence="10">RNA polymerase sigma factor</fullName>
    </recommendedName>
</protein>
<reference evidence="8 9" key="1">
    <citation type="journal article" date="2016" name="Nat. Commun.">
        <title>Thousands of microbial genomes shed light on interconnected biogeochemical processes in an aquifer system.</title>
        <authorList>
            <person name="Anantharaman K."/>
            <person name="Brown C.T."/>
            <person name="Hug L.A."/>
            <person name="Sharon I."/>
            <person name="Castelle C.J."/>
            <person name="Probst A.J."/>
            <person name="Thomas B.C."/>
            <person name="Singh A."/>
            <person name="Wilkins M.J."/>
            <person name="Karaoz U."/>
            <person name="Brodie E.L."/>
            <person name="Williams K.H."/>
            <person name="Hubbard S.S."/>
            <person name="Banfield J.F."/>
        </authorList>
    </citation>
    <scope>NUCLEOTIDE SEQUENCE [LARGE SCALE GENOMIC DNA]</scope>
</reference>
<dbReference type="GO" id="GO:0006352">
    <property type="term" value="P:DNA-templated transcription initiation"/>
    <property type="evidence" value="ECO:0007669"/>
    <property type="project" value="InterPro"/>
</dbReference>
<dbReference type="Pfam" id="PF04545">
    <property type="entry name" value="Sigma70_r4"/>
    <property type="match status" value="1"/>
</dbReference>
<evidence type="ECO:0000256" key="4">
    <source>
        <dbReference type="ARBA" id="ARBA00023125"/>
    </source>
</evidence>
<comment type="caution">
    <text evidence="8">The sequence shown here is derived from an EMBL/GenBank/DDBJ whole genome shotgun (WGS) entry which is preliminary data.</text>
</comment>
<organism evidence="8 9">
    <name type="scientific">Candidatus Liptonbacteria bacterium RIFCSPLOWO2_01_FULL_52_25</name>
    <dbReference type="NCBI Taxonomy" id="1798650"/>
    <lineage>
        <taxon>Bacteria</taxon>
        <taxon>Candidatus Liptoniibacteriota</taxon>
    </lineage>
</organism>
<dbReference type="SUPFAM" id="SSF88659">
    <property type="entry name" value="Sigma3 and sigma4 domains of RNA polymerase sigma factors"/>
    <property type="match status" value="1"/>
</dbReference>
<dbReference type="EMBL" id="MHLA01000025">
    <property type="protein sequence ID" value="OGY99011.1"/>
    <property type="molecule type" value="Genomic_DNA"/>
</dbReference>
<dbReference type="AlphaFoldDB" id="A0A1G2CCV3"/>
<feature type="domain" description="RNA polymerase sigma-70 region 2" evidence="6">
    <location>
        <begin position="23"/>
        <end position="90"/>
    </location>
</feature>
<gene>
    <name evidence="8" type="ORF">A2945_04175</name>
</gene>
<keyword evidence="3" id="KW-0731">Sigma factor</keyword>
<dbReference type="InterPro" id="IPR013324">
    <property type="entry name" value="RNA_pol_sigma_r3/r4-like"/>
</dbReference>
<dbReference type="InterPro" id="IPR014284">
    <property type="entry name" value="RNA_pol_sigma-70_dom"/>
</dbReference>
<dbReference type="Gene3D" id="1.10.1740.10">
    <property type="match status" value="1"/>
</dbReference>
<sequence length="188" mass="21837">MVDGEEKILTLAIRGKASAFGSLYDHYQPRIYRFVAIKVGRREEAEDLTHQVFLNAWQNIGNYKDLGHPFSSWLYKIARNQIADYYRARRETASIDNIDPEYFAAPASVHLDLSMKMEFEHVRNAIQKLKPEYQDVIIMRFIDDIPIKEVADSLDKSEGAVKLLQHRAIKELRDILSRNNNHGPYQNS</sequence>
<evidence type="ECO:0000256" key="2">
    <source>
        <dbReference type="ARBA" id="ARBA00023015"/>
    </source>
</evidence>
<keyword evidence="5" id="KW-0804">Transcription</keyword>
<dbReference type="InterPro" id="IPR039425">
    <property type="entry name" value="RNA_pol_sigma-70-like"/>
</dbReference>
<dbReference type="STRING" id="1798650.A2945_04175"/>
<dbReference type="InterPro" id="IPR007627">
    <property type="entry name" value="RNA_pol_sigma70_r2"/>
</dbReference>
<evidence type="ECO:0000313" key="8">
    <source>
        <dbReference type="EMBL" id="OGY99011.1"/>
    </source>
</evidence>
<dbReference type="SUPFAM" id="SSF88946">
    <property type="entry name" value="Sigma2 domain of RNA polymerase sigma factors"/>
    <property type="match status" value="1"/>
</dbReference>
<evidence type="ECO:0000256" key="1">
    <source>
        <dbReference type="ARBA" id="ARBA00010641"/>
    </source>
</evidence>
<keyword evidence="4" id="KW-0238">DNA-binding</keyword>
<dbReference type="Proteomes" id="UP000178880">
    <property type="component" value="Unassembled WGS sequence"/>
</dbReference>
<dbReference type="PANTHER" id="PTHR43133:SF57">
    <property type="entry name" value="RNA POLYMERASE SIGMA-70 FACTOR"/>
    <property type="match status" value="1"/>
</dbReference>
<dbReference type="NCBIfam" id="TIGR02937">
    <property type="entry name" value="sigma70-ECF"/>
    <property type="match status" value="1"/>
</dbReference>
<dbReference type="CDD" id="cd06171">
    <property type="entry name" value="Sigma70_r4"/>
    <property type="match status" value="1"/>
</dbReference>
<dbReference type="GO" id="GO:0016987">
    <property type="term" value="F:sigma factor activity"/>
    <property type="evidence" value="ECO:0007669"/>
    <property type="project" value="UniProtKB-KW"/>
</dbReference>
<evidence type="ECO:0000259" key="7">
    <source>
        <dbReference type="Pfam" id="PF04545"/>
    </source>
</evidence>
<proteinExistence type="inferred from homology"/>
<feature type="domain" description="RNA polymerase sigma-70 region 4" evidence="7">
    <location>
        <begin position="125"/>
        <end position="173"/>
    </location>
</feature>
<dbReference type="InterPro" id="IPR036388">
    <property type="entry name" value="WH-like_DNA-bd_sf"/>
</dbReference>
<keyword evidence="2" id="KW-0805">Transcription regulation</keyword>
<name>A0A1G2CCV3_9BACT</name>
<evidence type="ECO:0008006" key="10">
    <source>
        <dbReference type="Google" id="ProtNLM"/>
    </source>
</evidence>
<dbReference type="InterPro" id="IPR007630">
    <property type="entry name" value="RNA_pol_sigma70_r4"/>
</dbReference>
<evidence type="ECO:0000256" key="5">
    <source>
        <dbReference type="ARBA" id="ARBA00023163"/>
    </source>
</evidence>
<dbReference type="Pfam" id="PF04542">
    <property type="entry name" value="Sigma70_r2"/>
    <property type="match status" value="1"/>
</dbReference>
<comment type="similarity">
    <text evidence="1">Belongs to the sigma-70 factor family. ECF subfamily.</text>
</comment>
<dbReference type="InterPro" id="IPR013325">
    <property type="entry name" value="RNA_pol_sigma_r2"/>
</dbReference>
<dbReference type="PANTHER" id="PTHR43133">
    <property type="entry name" value="RNA POLYMERASE ECF-TYPE SIGMA FACTO"/>
    <property type="match status" value="1"/>
</dbReference>
<evidence type="ECO:0000313" key="9">
    <source>
        <dbReference type="Proteomes" id="UP000178880"/>
    </source>
</evidence>
<evidence type="ECO:0000256" key="3">
    <source>
        <dbReference type="ARBA" id="ARBA00023082"/>
    </source>
</evidence>